<evidence type="ECO:0000256" key="1">
    <source>
        <dbReference type="ARBA" id="ARBA00000085"/>
    </source>
</evidence>
<keyword evidence="9" id="KW-0472">Membrane</keyword>
<evidence type="ECO:0000256" key="6">
    <source>
        <dbReference type="ARBA" id="ARBA00022777"/>
    </source>
</evidence>
<dbReference type="InterPro" id="IPR000014">
    <property type="entry name" value="PAS"/>
</dbReference>
<dbReference type="CDD" id="cd00130">
    <property type="entry name" value="PAS"/>
    <property type="match status" value="1"/>
</dbReference>
<dbReference type="Gene3D" id="1.10.287.130">
    <property type="match status" value="1"/>
</dbReference>
<keyword evidence="9" id="KW-0812">Transmembrane</keyword>
<dbReference type="InterPro" id="IPR003594">
    <property type="entry name" value="HATPase_dom"/>
</dbReference>
<dbReference type="PANTHER" id="PTHR43065:SF42">
    <property type="entry name" value="TWO-COMPONENT SENSOR PPRA"/>
    <property type="match status" value="1"/>
</dbReference>
<evidence type="ECO:0000259" key="10">
    <source>
        <dbReference type="PROSITE" id="PS50109"/>
    </source>
</evidence>
<evidence type="ECO:0000313" key="13">
    <source>
        <dbReference type="Proteomes" id="UP001595722"/>
    </source>
</evidence>
<reference evidence="13" key="1">
    <citation type="journal article" date="2019" name="Int. J. Syst. Evol. Microbiol.">
        <title>The Global Catalogue of Microorganisms (GCM) 10K type strain sequencing project: providing services to taxonomists for standard genome sequencing and annotation.</title>
        <authorList>
            <consortium name="The Broad Institute Genomics Platform"/>
            <consortium name="The Broad Institute Genome Sequencing Center for Infectious Disease"/>
            <person name="Wu L."/>
            <person name="Ma J."/>
        </authorList>
    </citation>
    <scope>NUCLEOTIDE SEQUENCE [LARGE SCALE GENOMIC DNA]</scope>
    <source>
        <strain evidence="13">KCTC 42424</strain>
    </source>
</reference>
<evidence type="ECO:0000313" key="12">
    <source>
        <dbReference type="EMBL" id="MFC3681578.1"/>
    </source>
</evidence>
<keyword evidence="6" id="KW-0418">Kinase</keyword>
<feature type="domain" description="Histidine kinase" evidence="10">
    <location>
        <begin position="407"/>
        <end position="653"/>
    </location>
</feature>
<sequence length="665" mass="75224">MMLARQKAIFATLLTISSVILIATLSYIAAADRIGRQQLAPQVSQIMAGILQTELSHHADLLVLQTMLQRMTQHYQIDEAALYNDQQQRLIHSYQHTLTPQLNAHLAEESQPTDGRQMLFPLSYHDLQGKPQRFTLAIINRASLPGFFLLDTLTTTLFVVSLSALLCFLLYLAIRRWQRSPYDTLLQELQQQAEQPHGDVQLSASDPDIQPLVNALNDIFWLREQRHRDLRSARHQAESARWRATRLSDETRRINDHLAKEVSIRRGIETQLKNTQSLLDNILHAMPSAIFAVDEQLRIVQCNQQAGEWLQHDPQQLVGHRLVRLIPELETQNILFERELPQPEKIERLALPSLGQNITGDLLIYPIQHARQANRVIRIDDVSVRLRMEEIMVQSEKMMSVGGLAAGMAHEINNPLGAILQNVQNIRRRLQAGLSANQKAANQHGLDLEKLQHYLQQRQIFLFIDHIQQAGERAATIIRSMLQFARNDHLQKRHINIHDLITTSLTIATTDSDLKHIRINTELPKTLPDVACVPSEIEQVLLNLIKNAQQALDDSQQQTPAIQIRAFLQQQSAPAPQQQQIVIQVEDNGPGIKSADIPHIFEPFYTTKDVGEGTGLGLSVSYFIITAHHQGQLNYRSGKDGGSCFEIVLPLNAPAPQTLVTNTET</sequence>
<dbReference type="InterPro" id="IPR003661">
    <property type="entry name" value="HisK_dim/P_dom"/>
</dbReference>
<dbReference type="Gene3D" id="3.30.565.10">
    <property type="entry name" value="Histidine kinase-like ATPase, C-terminal domain"/>
    <property type="match status" value="1"/>
</dbReference>
<evidence type="ECO:0000256" key="9">
    <source>
        <dbReference type="SAM" id="Phobius"/>
    </source>
</evidence>
<dbReference type="PANTHER" id="PTHR43065">
    <property type="entry name" value="SENSOR HISTIDINE KINASE"/>
    <property type="match status" value="1"/>
</dbReference>
<evidence type="ECO:0000256" key="2">
    <source>
        <dbReference type="ARBA" id="ARBA00012438"/>
    </source>
</evidence>
<keyword evidence="13" id="KW-1185">Reference proteome</keyword>
<dbReference type="Pfam" id="PF02518">
    <property type="entry name" value="HATPase_c"/>
    <property type="match status" value="1"/>
</dbReference>
<keyword evidence="4" id="KW-0808">Transferase</keyword>
<comment type="catalytic activity">
    <reaction evidence="1">
        <text>ATP + protein L-histidine = ADP + protein N-phospho-L-histidine.</text>
        <dbReference type="EC" id="2.7.13.3"/>
    </reaction>
</comment>
<name>A0ABV7VX24_9GAMM</name>
<dbReference type="Pfam" id="PF00989">
    <property type="entry name" value="PAS"/>
    <property type="match status" value="1"/>
</dbReference>
<dbReference type="PROSITE" id="PS50112">
    <property type="entry name" value="PAS"/>
    <property type="match status" value="1"/>
</dbReference>
<evidence type="ECO:0000256" key="7">
    <source>
        <dbReference type="ARBA" id="ARBA00022840"/>
    </source>
</evidence>
<evidence type="ECO:0000256" key="3">
    <source>
        <dbReference type="ARBA" id="ARBA00022553"/>
    </source>
</evidence>
<evidence type="ECO:0000259" key="11">
    <source>
        <dbReference type="PROSITE" id="PS50112"/>
    </source>
</evidence>
<dbReference type="Pfam" id="PF00512">
    <property type="entry name" value="HisKA"/>
    <property type="match status" value="1"/>
</dbReference>
<dbReference type="SMART" id="SM00387">
    <property type="entry name" value="HATPase_c"/>
    <property type="match status" value="1"/>
</dbReference>
<dbReference type="RefSeq" id="WP_376868060.1">
    <property type="nucleotide sequence ID" value="NZ_JBHRYB010000015.1"/>
</dbReference>
<keyword evidence="8" id="KW-0902">Two-component regulatory system</keyword>
<keyword evidence="7" id="KW-0067">ATP-binding</keyword>
<dbReference type="EMBL" id="JBHRYB010000015">
    <property type="protein sequence ID" value="MFC3681578.1"/>
    <property type="molecule type" value="Genomic_DNA"/>
</dbReference>
<dbReference type="InterPro" id="IPR036890">
    <property type="entry name" value="HATPase_C_sf"/>
</dbReference>
<dbReference type="InterPro" id="IPR036097">
    <property type="entry name" value="HisK_dim/P_sf"/>
</dbReference>
<accession>A0ABV7VX24</accession>
<keyword evidence="3" id="KW-0597">Phosphoprotein</keyword>
<feature type="transmembrane region" description="Helical" evidence="9">
    <location>
        <begin position="147"/>
        <end position="172"/>
    </location>
</feature>
<dbReference type="InterPro" id="IPR035965">
    <property type="entry name" value="PAS-like_dom_sf"/>
</dbReference>
<comment type="caution">
    <text evidence="12">The sequence shown here is derived from an EMBL/GenBank/DDBJ whole genome shotgun (WGS) entry which is preliminary data.</text>
</comment>
<dbReference type="InterPro" id="IPR004358">
    <property type="entry name" value="Sig_transdc_His_kin-like_C"/>
</dbReference>
<dbReference type="PROSITE" id="PS50109">
    <property type="entry name" value="HIS_KIN"/>
    <property type="match status" value="1"/>
</dbReference>
<evidence type="ECO:0000256" key="5">
    <source>
        <dbReference type="ARBA" id="ARBA00022741"/>
    </source>
</evidence>
<dbReference type="InterPro" id="IPR005467">
    <property type="entry name" value="His_kinase_dom"/>
</dbReference>
<proteinExistence type="predicted"/>
<feature type="domain" description="PAS" evidence="11">
    <location>
        <begin position="275"/>
        <end position="323"/>
    </location>
</feature>
<evidence type="ECO:0000256" key="4">
    <source>
        <dbReference type="ARBA" id="ARBA00022679"/>
    </source>
</evidence>
<dbReference type="SMART" id="SM00091">
    <property type="entry name" value="PAS"/>
    <property type="match status" value="1"/>
</dbReference>
<dbReference type="SUPFAM" id="SSF47384">
    <property type="entry name" value="Homodimeric domain of signal transducing histidine kinase"/>
    <property type="match status" value="1"/>
</dbReference>
<dbReference type="PRINTS" id="PR00344">
    <property type="entry name" value="BCTRLSENSOR"/>
</dbReference>
<keyword evidence="9" id="KW-1133">Transmembrane helix</keyword>
<dbReference type="SUPFAM" id="SSF55785">
    <property type="entry name" value="PYP-like sensor domain (PAS domain)"/>
    <property type="match status" value="1"/>
</dbReference>
<protein>
    <recommendedName>
        <fullName evidence="2">histidine kinase</fullName>
        <ecNumber evidence="2">2.7.13.3</ecNumber>
    </recommendedName>
</protein>
<dbReference type="SMART" id="SM00388">
    <property type="entry name" value="HisKA"/>
    <property type="match status" value="1"/>
</dbReference>
<dbReference type="EC" id="2.7.13.3" evidence="2"/>
<keyword evidence="5" id="KW-0547">Nucleotide-binding</keyword>
<gene>
    <name evidence="12" type="ORF">ACFOMG_15845</name>
</gene>
<dbReference type="NCBIfam" id="TIGR00229">
    <property type="entry name" value="sensory_box"/>
    <property type="match status" value="1"/>
</dbReference>
<dbReference type="SUPFAM" id="SSF55874">
    <property type="entry name" value="ATPase domain of HSP90 chaperone/DNA topoisomerase II/histidine kinase"/>
    <property type="match status" value="1"/>
</dbReference>
<dbReference type="Proteomes" id="UP001595722">
    <property type="component" value="Unassembled WGS sequence"/>
</dbReference>
<evidence type="ECO:0000256" key="8">
    <source>
        <dbReference type="ARBA" id="ARBA00023012"/>
    </source>
</evidence>
<dbReference type="InterPro" id="IPR013767">
    <property type="entry name" value="PAS_fold"/>
</dbReference>
<dbReference type="Gene3D" id="3.30.450.20">
    <property type="entry name" value="PAS domain"/>
    <property type="match status" value="1"/>
</dbReference>
<organism evidence="12 13">
    <name type="scientific">Bacterioplanoides pacificum</name>
    <dbReference type="NCBI Taxonomy" id="1171596"/>
    <lineage>
        <taxon>Bacteria</taxon>
        <taxon>Pseudomonadati</taxon>
        <taxon>Pseudomonadota</taxon>
        <taxon>Gammaproteobacteria</taxon>
        <taxon>Oceanospirillales</taxon>
        <taxon>Oceanospirillaceae</taxon>
        <taxon>Bacterioplanoides</taxon>
    </lineage>
</organism>
<dbReference type="CDD" id="cd00082">
    <property type="entry name" value="HisKA"/>
    <property type="match status" value="1"/>
</dbReference>